<evidence type="ECO:0000313" key="2">
    <source>
        <dbReference type="EMBL" id="SEG03668.1"/>
    </source>
</evidence>
<dbReference type="Pfam" id="PF18480">
    <property type="entry name" value="DUF5615"/>
    <property type="match status" value="1"/>
</dbReference>
<reference evidence="3" key="1">
    <citation type="submission" date="2016-10" db="EMBL/GenBank/DDBJ databases">
        <authorList>
            <person name="Varghese N."/>
            <person name="Submissions S."/>
        </authorList>
    </citation>
    <scope>NUCLEOTIDE SEQUENCE [LARGE SCALE GENOMIC DNA]</scope>
    <source>
        <strain evidence="3">CGMCC 1.9230</strain>
    </source>
</reference>
<feature type="domain" description="DUF5615" evidence="1">
    <location>
        <begin position="1"/>
        <end position="109"/>
    </location>
</feature>
<dbReference type="RefSeq" id="WP_103999645.1">
    <property type="nucleotide sequence ID" value="NZ_FNVP01000005.1"/>
</dbReference>
<dbReference type="OrthoDB" id="27473at2"/>
<accession>A0A1H5WW51</accession>
<dbReference type="EMBL" id="FNVP01000005">
    <property type="protein sequence ID" value="SEG03668.1"/>
    <property type="molecule type" value="Genomic_DNA"/>
</dbReference>
<sequence>MKFLCDVHISMKFTKHINNQGFECIHINTILDKWFTTDSTIAKFSDQNDFILITKDFDFKNSFLVQKSPKKLIKINLGNISNAQLIKVFNHFISEIETINKTHNQYMIEIDSHFIKVTTI</sequence>
<gene>
    <name evidence="2" type="ORF">SAMN04488130_10579</name>
</gene>
<name>A0A1H5WW51_9FLAO</name>
<dbReference type="AlphaFoldDB" id="A0A1H5WW51"/>
<evidence type="ECO:0000259" key="1">
    <source>
        <dbReference type="Pfam" id="PF18480"/>
    </source>
</evidence>
<organism evidence="2 3">
    <name type="scientific">Flavobacterium urumqiense</name>
    <dbReference type="NCBI Taxonomy" id="935224"/>
    <lineage>
        <taxon>Bacteria</taxon>
        <taxon>Pseudomonadati</taxon>
        <taxon>Bacteroidota</taxon>
        <taxon>Flavobacteriia</taxon>
        <taxon>Flavobacteriales</taxon>
        <taxon>Flavobacteriaceae</taxon>
        <taxon>Flavobacterium</taxon>
    </lineage>
</organism>
<dbReference type="InterPro" id="IPR041049">
    <property type="entry name" value="DUF5615"/>
</dbReference>
<proteinExistence type="predicted"/>
<dbReference type="Proteomes" id="UP000236737">
    <property type="component" value="Unassembled WGS sequence"/>
</dbReference>
<evidence type="ECO:0000313" key="3">
    <source>
        <dbReference type="Proteomes" id="UP000236737"/>
    </source>
</evidence>
<protein>
    <submittedName>
        <fullName evidence="2">Predicted nuclease, contains PIN domain, potential toxin-antitoxin system component</fullName>
    </submittedName>
</protein>
<keyword evidence="3" id="KW-1185">Reference proteome</keyword>